<keyword evidence="3" id="KW-1185">Reference proteome</keyword>
<feature type="region of interest" description="Disordered" evidence="1">
    <location>
        <begin position="137"/>
        <end position="162"/>
    </location>
</feature>
<dbReference type="AlphaFoldDB" id="A0A914PQN0"/>
<dbReference type="WBParaSite" id="PDA_v2.g1714.t1">
    <property type="protein sequence ID" value="PDA_v2.g1714.t1"/>
    <property type="gene ID" value="PDA_v2.g1714"/>
</dbReference>
<evidence type="ECO:0000256" key="1">
    <source>
        <dbReference type="SAM" id="MobiDB-lite"/>
    </source>
</evidence>
<protein>
    <submittedName>
        <fullName evidence="4">Arrestin C-terminal-like domain-containing protein</fullName>
    </submittedName>
</protein>
<name>A0A914PQN0_9BILA</name>
<evidence type="ECO:0000313" key="4">
    <source>
        <dbReference type="WBParaSite" id="PDA_v2.g1714.t1"/>
    </source>
</evidence>
<dbReference type="InterPro" id="IPR014752">
    <property type="entry name" value="Arrestin-like_C"/>
</dbReference>
<dbReference type="Proteomes" id="UP000887578">
    <property type="component" value="Unplaced"/>
</dbReference>
<dbReference type="Gene3D" id="2.60.40.640">
    <property type="match status" value="1"/>
</dbReference>
<proteinExistence type="predicted"/>
<evidence type="ECO:0000313" key="3">
    <source>
        <dbReference type="Proteomes" id="UP000887578"/>
    </source>
</evidence>
<feature type="region of interest" description="Disordered" evidence="1">
    <location>
        <begin position="185"/>
        <end position="221"/>
    </location>
</feature>
<dbReference type="InterPro" id="IPR014756">
    <property type="entry name" value="Ig_E-set"/>
</dbReference>
<dbReference type="SUPFAM" id="SSF81296">
    <property type="entry name" value="E set domains"/>
    <property type="match status" value="1"/>
</dbReference>
<evidence type="ECO:0000259" key="2">
    <source>
        <dbReference type="Pfam" id="PF02752"/>
    </source>
</evidence>
<sequence>MQIILPKKVYAPGEQLNLVVEILNDSDFSVASINTGIISLVYCKGQATFGKTTPVTKEEKEVIKSQEEVLEEKINVEPDSFYKYTRTIIVPKLVPNVFDSNIITTVHTVYNKLITIHSSSNTVLIGSIPIVISTHISHSEPHQSQSAHAHLVPPPRFPPHHQHIEETSTASITLKKHAPLTQKYSNASNASSIHSQKSPYSSLNTSTSSLTSNSSDSKPKKSVRFNDELNIKICNDNFISI</sequence>
<feature type="domain" description="Arrestin C-terminal-like" evidence="2">
    <location>
        <begin position="2"/>
        <end position="133"/>
    </location>
</feature>
<dbReference type="InterPro" id="IPR011022">
    <property type="entry name" value="Arrestin_C-like"/>
</dbReference>
<feature type="compositionally biased region" description="Low complexity" evidence="1">
    <location>
        <begin position="201"/>
        <end position="215"/>
    </location>
</feature>
<feature type="compositionally biased region" description="Polar residues" evidence="1">
    <location>
        <begin position="185"/>
        <end position="200"/>
    </location>
</feature>
<accession>A0A914PQN0</accession>
<dbReference type="Pfam" id="PF02752">
    <property type="entry name" value="Arrestin_C"/>
    <property type="match status" value="1"/>
</dbReference>
<reference evidence="4" key="1">
    <citation type="submission" date="2022-11" db="UniProtKB">
        <authorList>
            <consortium name="WormBaseParasite"/>
        </authorList>
    </citation>
    <scope>IDENTIFICATION</scope>
</reference>
<organism evidence="3 4">
    <name type="scientific">Panagrolaimus davidi</name>
    <dbReference type="NCBI Taxonomy" id="227884"/>
    <lineage>
        <taxon>Eukaryota</taxon>
        <taxon>Metazoa</taxon>
        <taxon>Ecdysozoa</taxon>
        <taxon>Nematoda</taxon>
        <taxon>Chromadorea</taxon>
        <taxon>Rhabditida</taxon>
        <taxon>Tylenchina</taxon>
        <taxon>Panagrolaimomorpha</taxon>
        <taxon>Panagrolaimoidea</taxon>
        <taxon>Panagrolaimidae</taxon>
        <taxon>Panagrolaimus</taxon>
    </lineage>
</organism>